<organism evidence="3 4">
    <name type="scientific">Fusarium kuroshium</name>
    <dbReference type="NCBI Taxonomy" id="2010991"/>
    <lineage>
        <taxon>Eukaryota</taxon>
        <taxon>Fungi</taxon>
        <taxon>Dikarya</taxon>
        <taxon>Ascomycota</taxon>
        <taxon>Pezizomycotina</taxon>
        <taxon>Sordariomycetes</taxon>
        <taxon>Hypocreomycetidae</taxon>
        <taxon>Hypocreales</taxon>
        <taxon>Nectriaceae</taxon>
        <taxon>Fusarium</taxon>
        <taxon>Fusarium solani species complex</taxon>
    </lineage>
</organism>
<gene>
    <name evidence="3" type="ORF">CDV36_001302</name>
</gene>
<evidence type="ECO:0000313" key="4">
    <source>
        <dbReference type="Proteomes" id="UP000277212"/>
    </source>
</evidence>
<feature type="region of interest" description="Disordered" evidence="2">
    <location>
        <begin position="1"/>
        <end position="21"/>
    </location>
</feature>
<reference evidence="3 4" key="1">
    <citation type="submission" date="2017-06" db="EMBL/GenBank/DDBJ databases">
        <title>Comparative genomic analysis of Ambrosia Fusariam Clade fungi.</title>
        <authorList>
            <person name="Stajich J.E."/>
            <person name="Carrillo J."/>
            <person name="Kijimoto T."/>
            <person name="Eskalen A."/>
            <person name="O'Donnell K."/>
            <person name="Kasson M."/>
        </authorList>
    </citation>
    <scope>NUCLEOTIDE SEQUENCE [LARGE SCALE GENOMIC DNA]</scope>
    <source>
        <strain evidence="3">UCR3666</strain>
    </source>
</reference>
<evidence type="ECO:0000313" key="3">
    <source>
        <dbReference type="EMBL" id="RMJ19069.1"/>
    </source>
</evidence>
<dbReference type="Proteomes" id="UP000277212">
    <property type="component" value="Unassembled WGS sequence"/>
</dbReference>
<protein>
    <submittedName>
        <fullName evidence="3">Uncharacterized protein</fullName>
    </submittedName>
</protein>
<dbReference type="EMBL" id="NKUJ01000012">
    <property type="protein sequence ID" value="RMJ19069.1"/>
    <property type="molecule type" value="Genomic_DNA"/>
</dbReference>
<name>A0A3M2SNH4_9HYPO</name>
<proteinExistence type="predicted"/>
<evidence type="ECO:0000256" key="1">
    <source>
        <dbReference type="SAM" id="Coils"/>
    </source>
</evidence>
<feature type="coiled-coil region" evidence="1">
    <location>
        <begin position="43"/>
        <end position="106"/>
    </location>
</feature>
<dbReference type="OrthoDB" id="4923153at2759"/>
<comment type="caution">
    <text evidence="3">The sequence shown here is derived from an EMBL/GenBank/DDBJ whole genome shotgun (WGS) entry which is preliminary data.</text>
</comment>
<sequence>MAADDDSNYSSNDENDPSFIAMQAQQRLFQLKRDRDERLGALVEDSTTAMEELRSRVVAYQKERRSKQADVCAASVMKIVEAVERRKEIEQRMEALVSNVNSKAQEVEDMMKAGFRGREKDMKHAG</sequence>
<keyword evidence="1" id="KW-0175">Coiled coil</keyword>
<accession>A0A3M2SNH4</accession>
<keyword evidence="4" id="KW-1185">Reference proteome</keyword>
<dbReference type="AlphaFoldDB" id="A0A3M2SNH4"/>
<evidence type="ECO:0000256" key="2">
    <source>
        <dbReference type="SAM" id="MobiDB-lite"/>
    </source>
</evidence>